<dbReference type="Proteomes" id="UP000373449">
    <property type="component" value="Unassembled WGS sequence"/>
</dbReference>
<keyword evidence="3" id="KW-0804">Transcription</keyword>
<dbReference type="InterPro" id="IPR003313">
    <property type="entry name" value="AraC-bd"/>
</dbReference>
<evidence type="ECO:0000256" key="3">
    <source>
        <dbReference type="ARBA" id="ARBA00023163"/>
    </source>
</evidence>
<keyword evidence="1" id="KW-0805">Transcription regulation</keyword>
<protein>
    <submittedName>
        <fullName evidence="5">AraC family transcriptional regulator</fullName>
    </submittedName>
    <submittedName>
        <fullName evidence="6">Arabinose operon regulatory protein</fullName>
    </submittedName>
</protein>
<dbReference type="Gene3D" id="2.60.120.280">
    <property type="entry name" value="Regulatory protein AraC"/>
    <property type="match status" value="1"/>
</dbReference>
<evidence type="ECO:0000259" key="4">
    <source>
        <dbReference type="PROSITE" id="PS01124"/>
    </source>
</evidence>
<proteinExistence type="predicted"/>
<dbReference type="InterPro" id="IPR018060">
    <property type="entry name" value="HTH_AraC"/>
</dbReference>
<gene>
    <name evidence="6" type="primary">araC_2</name>
    <name evidence="5" type="ORF">CRN84_04190</name>
    <name evidence="6" type="ORF">NCTC12282_01475</name>
</gene>
<dbReference type="InterPro" id="IPR009057">
    <property type="entry name" value="Homeodomain-like_sf"/>
</dbReference>
<organism evidence="5 7">
    <name type="scientific">Budvicia aquatica</name>
    <dbReference type="NCBI Taxonomy" id="82979"/>
    <lineage>
        <taxon>Bacteria</taxon>
        <taxon>Pseudomonadati</taxon>
        <taxon>Pseudomonadota</taxon>
        <taxon>Gammaproteobacteria</taxon>
        <taxon>Enterobacterales</taxon>
        <taxon>Budviciaceae</taxon>
        <taxon>Budvicia</taxon>
    </lineage>
</organism>
<keyword evidence="2" id="KW-0238">DNA-binding</keyword>
<sequence length="277" mass="32015">MYRSLALTNTSNIELNIYQYGQESCEKSHSFGPAVRQHYLFHYVISGKGVLYTEHGAFPVNPREGFLIYPHDVTTYCADENEPWHYMWLEVDGLAASRIFKECHLSRSSPIYRPIIYSDLPDELRYLQEIVAHDQDQWLKVVGLSYLFFSALTANSPQDIEEKVNAKERHLNKALKYMENNYHENITIESLAGYCNINRSHLSRLFKQEFGIGPKEYLLNIRMKVAANLLSSSKTAIKVVSISSGYENQLHFSKAFRQVHGMSPTKWRNSTHRNGKV</sequence>
<dbReference type="InterPro" id="IPR018062">
    <property type="entry name" value="HTH_AraC-typ_CS"/>
</dbReference>
<dbReference type="InterPro" id="IPR037923">
    <property type="entry name" value="HTH-like"/>
</dbReference>
<evidence type="ECO:0000313" key="5">
    <source>
        <dbReference type="EMBL" id="PHI28582.1"/>
    </source>
</evidence>
<dbReference type="EMBL" id="PDDX01000001">
    <property type="protein sequence ID" value="PHI28582.1"/>
    <property type="molecule type" value="Genomic_DNA"/>
</dbReference>
<dbReference type="CDD" id="cd06986">
    <property type="entry name" value="cupin_MmsR-like_N"/>
    <property type="match status" value="1"/>
</dbReference>
<dbReference type="EMBL" id="CAADJA010000002">
    <property type="protein sequence ID" value="VFS46566.1"/>
    <property type="molecule type" value="Genomic_DNA"/>
</dbReference>
<feature type="domain" description="HTH araC/xylS-type" evidence="4">
    <location>
        <begin position="172"/>
        <end position="270"/>
    </location>
</feature>
<dbReference type="GO" id="GO:0043565">
    <property type="term" value="F:sequence-specific DNA binding"/>
    <property type="evidence" value="ECO:0007669"/>
    <property type="project" value="InterPro"/>
</dbReference>
<dbReference type="STRING" id="1111728.GCA_000427805_04412"/>
<dbReference type="SMART" id="SM00342">
    <property type="entry name" value="HTH_ARAC"/>
    <property type="match status" value="1"/>
</dbReference>
<dbReference type="PROSITE" id="PS01124">
    <property type="entry name" value="HTH_ARAC_FAMILY_2"/>
    <property type="match status" value="1"/>
</dbReference>
<dbReference type="SUPFAM" id="SSF51215">
    <property type="entry name" value="Regulatory protein AraC"/>
    <property type="match status" value="1"/>
</dbReference>
<dbReference type="SUPFAM" id="SSF46689">
    <property type="entry name" value="Homeodomain-like"/>
    <property type="match status" value="2"/>
</dbReference>
<reference evidence="5" key="1">
    <citation type="submission" date="2017-09" db="EMBL/GenBank/DDBJ databases">
        <title>FDA dAtabase for Regulatory Grade micrObial Sequences (FDA-ARGOS): Supporting development and validation of Infectious Disease Dx tests.</title>
        <authorList>
            <person name="Minogue T."/>
            <person name="Wolcott M."/>
            <person name="Wasieloski L."/>
            <person name="Aguilar W."/>
            <person name="Moore D."/>
            <person name="Tallon L.J."/>
            <person name="Sadzewicz L."/>
            <person name="Ott S."/>
            <person name="Zhao X."/>
            <person name="Nagaraj S."/>
            <person name="Vavikolanu K."/>
            <person name="Aluvathingal J."/>
            <person name="Nadendla S."/>
            <person name="Sichtig H."/>
        </authorList>
    </citation>
    <scope>NUCLEOTIDE SEQUENCE</scope>
    <source>
        <strain evidence="5">FDAARGOS_387</strain>
    </source>
</reference>
<dbReference type="AlphaFoldDB" id="A0A2C6DJS1"/>
<dbReference type="RefSeq" id="WP_029093709.1">
    <property type="nucleotide sequence ID" value="NZ_CAADJA010000002.1"/>
</dbReference>
<dbReference type="Proteomes" id="UP000224974">
    <property type="component" value="Unassembled WGS sequence"/>
</dbReference>
<evidence type="ECO:0000256" key="1">
    <source>
        <dbReference type="ARBA" id="ARBA00023015"/>
    </source>
</evidence>
<name>A0A2C6DJS1_9GAMM</name>
<reference evidence="6 8" key="3">
    <citation type="submission" date="2019-03" db="EMBL/GenBank/DDBJ databases">
        <authorList>
            <consortium name="Pathogen Informatics"/>
        </authorList>
    </citation>
    <scope>NUCLEOTIDE SEQUENCE [LARGE SCALE GENOMIC DNA]</scope>
    <source>
        <strain evidence="6 8">NCTC12282</strain>
    </source>
</reference>
<evidence type="ECO:0000313" key="6">
    <source>
        <dbReference type="EMBL" id="VFS46566.1"/>
    </source>
</evidence>
<dbReference type="PANTHER" id="PTHR43280">
    <property type="entry name" value="ARAC-FAMILY TRANSCRIPTIONAL REGULATOR"/>
    <property type="match status" value="1"/>
</dbReference>
<dbReference type="Gene3D" id="1.10.10.60">
    <property type="entry name" value="Homeodomain-like"/>
    <property type="match status" value="2"/>
</dbReference>
<evidence type="ECO:0000256" key="2">
    <source>
        <dbReference type="ARBA" id="ARBA00023125"/>
    </source>
</evidence>
<dbReference type="PROSITE" id="PS00041">
    <property type="entry name" value="HTH_ARAC_FAMILY_1"/>
    <property type="match status" value="1"/>
</dbReference>
<dbReference type="PANTHER" id="PTHR43280:SF30">
    <property type="entry name" value="MMSAB OPERON REGULATORY PROTEIN"/>
    <property type="match status" value="1"/>
</dbReference>
<dbReference type="Pfam" id="PF02311">
    <property type="entry name" value="AraC_binding"/>
    <property type="match status" value="1"/>
</dbReference>
<dbReference type="Pfam" id="PF12833">
    <property type="entry name" value="HTH_18"/>
    <property type="match status" value="1"/>
</dbReference>
<reference evidence="7" key="2">
    <citation type="submission" date="2017-09" db="EMBL/GenBank/DDBJ databases">
        <title>FDA dAtabase for Regulatory Grade micrObial Sequences (FDA-ARGOS): Supporting development and validation of Infectious Disease Dx tests.</title>
        <authorList>
            <person name="Minogue T."/>
            <person name="Wolcott M."/>
            <person name="Wasieloski L."/>
            <person name="Aguilar W."/>
            <person name="Moore D."/>
            <person name="Tallon L."/>
            <person name="Sadzewicz L."/>
            <person name="Ott S."/>
            <person name="Zhao X."/>
            <person name="Nagaraj S."/>
            <person name="Vavikolanu K."/>
            <person name="Aluvathingal J."/>
            <person name="Nadendla S."/>
            <person name="Sichtig H."/>
        </authorList>
    </citation>
    <scope>NUCLEOTIDE SEQUENCE [LARGE SCALE GENOMIC DNA]</scope>
    <source>
        <strain evidence="7">FDAARGOS_387</strain>
    </source>
</reference>
<evidence type="ECO:0000313" key="8">
    <source>
        <dbReference type="Proteomes" id="UP000373449"/>
    </source>
</evidence>
<accession>A0A2C6DJS1</accession>
<dbReference type="GO" id="GO:0003700">
    <property type="term" value="F:DNA-binding transcription factor activity"/>
    <property type="evidence" value="ECO:0007669"/>
    <property type="project" value="InterPro"/>
</dbReference>
<keyword evidence="7" id="KW-1185">Reference proteome</keyword>
<dbReference type="OrthoDB" id="9814125at2"/>
<evidence type="ECO:0000313" key="7">
    <source>
        <dbReference type="Proteomes" id="UP000224974"/>
    </source>
</evidence>